<feature type="transmembrane region" description="Helical" evidence="8">
    <location>
        <begin position="181"/>
        <end position="203"/>
    </location>
</feature>
<comment type="caution">
    <text evidence="9">The sequence shown here is derived from an EMBL/GenBank/DDBJ whole genome shotgun (WGS) entry which is preliminary data.</text>
</comment>
<evidence type="ECO:0000256" key="2">
    <source>
        <dbReference type="ARBA" id="ARBA00008929"/>
    </source>
</evidence>
<feature type="transmembrane region" description="Helical" evidence="8">
    <location>
        <begin position="325"/>
        <end position="347"/>
    </location>
</feature>
<feature type="transmembrane region" description="Helical" evidence="8">
    <location>
        <begin position="58"/>
        <end position="83"/>
    </location>
</feature>
<dbReference type="PANTHER" id="PTHR43044:SF2">
    <property type="entry name" value="POLYSULPHIDE REDUCTASE NRFD"/>
    <property type="match status" value="1"/>
</dbReference>
<feature type="transmembrane region" description="Helical" evidence="8">
    <location>
        <begin position="392"/>
        <end position="413"/>
    </location>
</feature>
<keyword evidence="10" id="KW-1185">Reference proteome</keyword>
<proteinExistence type="inferred from homology"/>
<sequence length="526" mass="58813">MATVTSKNAYGRSGGDGAPVYADGTPKTLADAPLVRGNLSFHDVTEMVSVHTEKKTPLGWWIAFGAALTGLAIFAVAVAYQVWNGPGVWGLTNPVFWGWAIVNFVWWVGIGHAGTLISAVLFLFRQRWRTSINRAAEAMTLFAVACALTFPTFHVGRVWVIYYTLPIPNQMAMWPQFKSPLLWDVFAVSIYGTVSLLFWYVGLIPDLATIRDRAARAGKMVRARILGFFSLGWTGSNRSWRHYERAYLLLAGLATPLVLSVHSVVSFDFAVSIVPGWHTTIFPPYFVAGAIFSGFAMVVTLMVVARSVFDIKNLITIDHLEKMNIIILVTGTVVGFAYITEFFIAWYSQVEYEQFAFANRAFGPYAWAYWTMMACNLIFPQVFWVKKFRRSIPIMFAISITTNIGMWFERFVITVTSLHRDFLPSSWDYYSPTIWDILMYVGTFGLFFTLFLLFLRFVPMVAIAEVKGVMPQADPHFYHHAGDGHADAHELAPYQVDANAQGAATAAPDSDADGVPDDVAHDRDPS</sequence>
<evidence type="ECO:0000256" key="1">
    <source>
        <dbReference type="ARBA" id="ARBA00004651"/>
    </source>
</evidence>
<dbReference type="InterPro" id="IPR005614">
    <property type="entry name" value="NrfD-like"/>
</dbReference>
<dbReference type="Pfam" id="PF03916">
    <property type="entry name" value="NrfD"/>
    <property type="match status" value="1"/>
</dbReference>
<keyword evidence="3" id="KW-1003">Cell membrane</keyword>
<evidence type="ECO:0000256" key="3">
    <source>
        <dbReference type="ARBA" id="ARBA00022475"/>
    </source>
</evidence>
<name>A0ABU3BPX6_9BACT</name>
<organism evidence="9 10">
    <name type="scientific">Rubrivirga litoralis</name>
    <dbReference type="NCBI Taxonomy" id="3075598"/>
    <lineage>
        <taxon>Bacteria</taxon>
        <taxon>Pseudomonadati</taxon>
        <taxon>Rhodothermota</taxon>
        <taxon>Rhodothermia</taxon>
        <taxon>Rhodothermales</taxon>
        <taxon>Rubricoccaceae</taxon>
        <taxon>Rubrivirga</taxon>
    </lineage>
</organism>
<keyword evidence="5 8" id="KW-1133">Transmembrane helix</keyword>
<evidence type="ECO:0000256" key="6">
    <source>
        <dbReference type="ARBA" id="ARBA00023136"/>
    </source>
</evidence>
<evidence type="ECO:0000256" key="8">
    <source>
        <dbReference type="SAM" id="Phobius"/>
    </source>
</evidence>
<feature type="transmembrane region" description="Helical" evidence="8">
    <location>
        <begin position="246"/>
        <end position="265"/>
    </location>
</feature>
<protein>
    <submittedName>
        <fullName evidence="9">NrfD/PsrC family molybdoenzyme membrane anchor subunit</fullName>
    </submittedName>
</protein>
<evidence type="ECO:0000313" key="9">
    <source>
        <dbReference type="EMBL" id="MDT0631342.1"/>
    </source>
</evidence>
<gene>
    <name evidence="9" type="primary">nrfD</name>
    <name evidence="9" type="ORF">RM540_06220</name>
</gene>
<dbReference type="RefSeq" id="WP_311662685.1">
    <property type="nucleotide sequence ID" value="NZ_JAVRHT010000011.1"/>
</dbReference>
<feature type="transmembrane region" description="Helical" evidence="8">
    <location>
        <begin position="367"/>
        <end position="385"/>
    </location>
</feature>
<dbReference type="PANTHER" id="PTHR43044">
    <property type="match status" value="1"/>
</dbReference>
<evidence type="ECO:0000256" key="5">
    <source>
        <dbReference type="ARBA" id="ARBA00022989"/>
    </source>
</evidence>
<evidence type="ECO:0000256" key="7">
    <source>
        <dbReference type="SAM" id="MobiDB-lite"/>
    </source>
</evidence>
<reference evidence="9 10" key="1">
    <citation type="submission" date="2023-09" db="EMBL/GenBank/DDBJ databases">
        <authorList>
            <person name="Rey-Velasco X."/>
        </authorList>
    </citation>
    <scope>NUCLEOTIDE SEQUENCE [LARGE SCALE GENOMIC DNA]</scope>
    <source>
        <strain evidence="9 10">F394</strain>
    </source>
</reference>
<comment type="similarity">
    <text evidence="2">Belongs to the NrfD family.</text>
</comment>
<evidence type="ECO:0000313" key="10">
    <source>
        <dbReference type="Proteomes" id="UP001267426"/>
    </source>
</evidence>
<keyword evidence="6 8" id="KW-0472">Membrane</keyword>
<feature type="transmembrane region" description="Helical" evidence="8">
    <location>
        <begin position="95"/>
        <end position="124"/>
    </location>
</feature>
<evidence type="ECO:0000256" key="4">
    <source>
        <dbReference type="ARBA" id="ARBA00022692"/>
    </source>
</evidence>
<feature type="transmembrane region" description="Helical" evidence="8">
    <location>
        <begin position="285"/>
        <end position="304"/>
    </location>
</feature>
<accession>A0ABU3BPX6</accession>
<keyword evidence="4 8" id="KW-0812">Transmembrane</keyword>
<dbReference type="Proteomes" id="UP001267426">
    <property type="component" value="Unassembled WGS sequence"/>
</dbReference>
<feature type="transmembrane region" description="Helical" evidence="8">
    <location>
        <begin position="433"/>
        <end position="455"/>
    </location>
</feature>
<comment type="subcellular location">
    <subcellularLocation>
        <location evidence="1">Cell membrane</location>
        <topology evidence="1">Multi-pass membrane protein</topology>
    </subcellularLocation>
</comment>
<feature type="region of interest" description="Disordered" evidence="7">
    <location>
        <begin position="501"/>
        <end position="526"/>
    </location>
</feature>
<feature type="transmembrane region" description="Helical" evidence="8">
    <location>
        <begin position="136"/>
        <end position="161"/>
    </location>
</feature>
<dbReference type="EMBL" id="JAVRHT010000011">
    <property type="protein sequence ID" value="MDT0631342.1"/>
    <property type="molecule type" value="Genomic_DNA"/>
</dbReference>